<feature type="transmembrane region" description="Helical" evidence="3">
    <location>
        <begin position="7"/>
        <end position="27"/>
    </location>
</feature>
<evidence type="ECO:0000259" key="4">
    <source>
        <dbReference type="SMART" id="SM00563"/>
    </source>
</evidence>
<dbReference type="Proteomes" id="UP000229317">
    <property type="component" value="Unassembled WGS sequence"/>
</dbReference>
<evidence type="ECO:0000256" key="2">
    <source>
        <dbReference type="ARBA" id="ARBA00023315"/>
    </source>
</evidence>
<comment type="caution">
    <text evidence="5">The sequence shown here is derived from an EMBL/GenBank/DDBJ whole genome shotgun (WGS) entry which is preliminary data.</text>
</comment>
<dbReference type="PANTHER" id="PTHR10434:SF11">
    <property type="entry name" value="1-ACYL-SN-GLYCEROL-3-PHOSPHATE ACYLTRANSFERASE"/>
    <property type="match status" value="1"/>
</dbReference>
<dbReference type="PANTHER" id="PTHR10434">
    <property type="entry name" value="1-ACYL-SN-GLYCEROL-3-PHOSPHATE ACYLTRANSFERASE"/>
    <property type="match status" value="1"/>
</dbReference>
<organism evidence="5 6">
    <name type="scientific">Candidatus Portnoybacteria bacterium CG11_big_fil_rev_8_21_14_0_20_40_15</name>
    <dbReference type="NCBI Taxonomy" id="1974817"/>
    <lineage>
        <taxon>Bacteria</taxon>
        <taxon>Candidatus Portnoyibacteriota</taxon>
    </lineage>
</organism>
<name>A0A2H0KTG5_9BACT</name>
<dbReference type="GO" id="GO:0006654">
    <property type="term" value="P:phosphatidic acid biosynthetic process"/>
    <property type="evidence" value="ECO:0007669"/>
    <property type="project" value="TreeGrafter"/>
</dbReference>
<dbReference type="GO" id="GO:0003841">
    <property type="term" value="F:1-acylglycerol-3-phosphate O-acyltransferase activity"/>
    <property type="evidence" value="ECO:0007669"/>
    <property type="project" value="TreeGrafter"/>
</dbReference>
<sequence>MNAWYKIARFLGKIILYLGPPVLVLGTLPEGPAILFCNHYSFLDPILLAIILDRRLWFLAMPGVLKWKIIGWVIRKCDWAFSISPKSQFSLRQAIKLLKQGKTVVIFPEGTRSDSIQIQNFKPGLALLTRYAKAVPVAIVGTFECLPRGRLFPRRHKIKIIIGQPIEFAADQKNAEIVKVAKREISQLLGQTR</sequence>
<feature type="domain" description="Phospholipid/glycerol acyltransferase" evidence="4">
    <location>
        <begin position="33"/>
        <end position="142"/>
    </location>
</feature>
<keyword evidence="2 5" id="KW-0012">Acyltransferase</keyword>
<gene>
    <name evidence="5" type="ORF">COV84_01245</name>
</gene>
<evidence type="ECO:0000313" key="6">
    <source>
        <dbReference type="Proteomes" id="UP000229317"/>
    </source>
</evidence>
<dbReference type="SUPFAM" id="SSF69593">
    <property type="entry name" value="Glycerol-3-phosphate (1)-acyltransferase"/>
    <property type="match status" value="1"/>
</dbReference>
<dbReference type="InterPro" id="IPR002123">
    <property type="entry name" value="Plipid/glycerol_acylTrfase"/>
</dbReference>
<dbReference type="CDD" id="cd07989">
    <property type="entry name" value="LPLAT_AGPAT-like"/>
    <property type="match status" value="1"/>
</dbReference>
<reference evidence="5 6" key="1">
    <citation type="submission" date="2017-09" db="EMBL/GenBank/DDBJ databases">
        <title>Depth-based differentiation of microbial function through sediment-hosted aquifers and enrichment of novel symbionts in the deep terrestrial subsurface.</title>
        <authorList>
            <person name="Probst A.J."/>
            <person name="Ladd B."/>
            <person name="Jarett J.K."/>
            <person name="Geller-Mcgrath D.E."/>
            <person name="Sieber C.M."/>
            <person name="Emerson J.B."/>
            <person name="Anantharaman K."/>
            <person name="Thomas B.C."/>
            <person name="Malmstrom R."/>
            <person name="Stieglmeier M."/>
            <person name="Klingl A."/>
            <person name="Woyke T."/>
            <person name="Ryan C.M."/>
            <person name="Banfield J.F."/>
        </authorList>
    </citation>
    <scope>NUCLEOTIDE SEQUENCE [LARGE SCALE GENOMIC DNA]</scope>
    <source>
        <strain evidence="5">CG11_big_fil_rev_8_21_14_0_20_40_15</strain>
    </source>
</reference>
<keyword evidence="3" id="KW-0812">Transmembrane</keyword>
<evidence type="ECO:0000313" key="5">
    <source>
        <dbReference type="EMBL" id="PIQ75442.1"/>
    </source>
</evidence>
<protein>
    <submittedName>
        <fullName evidence="5">1-acyl-sn-glycerol-3-phosphate acyltransferase</fullName>
    </submittedName>
</protein>
<keyword evidence="3" id="KW-1133">Transmembrane helix</keyword>
<evidence type="ECO:0000256" key="3">
    <source>
        <dbReference type="SAM" id="Phobius"/>
    </source>
</evidence>
<dbReference type="AlphaFoldDB" id="A0A2H0KTG5"/>
<evidence type="ECO:0000256" key="1">
    <source>
        <dbReference type="ARBA" id="ARBA00022679"/>
    </source>
</evidence>
<dbReference type="EMBL" id="PCVO01000020">
    <property type="protein sequence ID" value="PIQ75442.1"/>
    <property type="molecule type" value="Genomic_DNA"/>
</dbReference>
<keyword evidence="3" id="KW-0472">Membrane</keyword>
<dbReference type="Pfam" id="PF01553">
    <property type="entry name" value="Acyltransferase"/>
    <property type="match status" value="1"/>
</dbReference>
<proteinExistence type="predicted"/>
<dbReference type="SMART" id="SM00563">
    <property type="entry name" value="PlsC"/>
    <property type="match status" value="1"/>
</dbReference>
<keyword evidence="1 5" id="KW-0808">Transferase</keyword>
<accession>A0A2H0KTG5</accession>